<dbReference type="Pfam" id="PF10431">
    <property type="entry name" value="ClpB_D2-small"/>
    <property type="match status" value="1"/>
</dbReference>
<evidence type="ECO:0000256" key="3">
    <source>
        <dbReference type="ARBA" id="ARBA00023186"/>
    </source>
</evidence>
<dbReference type="PANTHER" id="PTHR11638">
    <property type="entry name" value="ATP-DEPENDENT CLP PROTEASE"/>
    <property type="match status" value="1"/>
</dbReference>
<dbReference type="GO" id="GO:0005737">
    <property type="term" value="C:cytoplasm"/>
    <property type="evidence" value="ECO:0007669"/>
    <property type="project" value="TreeGrafter"/>
</dbReference>
<dbReference type="EMBL" id="CP041186">
    <property type="protein sequence ID" value="QDG50050.1"/>
    <property type="molecule type" value="Genomic_DNA"/>
</dbReference>
<dbReference type="GO" id="GO:0008233">
    <property type="term" value="F:peptidase activity"/>
    <property type="evidence" value="ECO:0007669"/>
    <property type="project" value="UniProtKB-KW"/>
</dbReference>
<dbReference type="InterPro" id="IPR001270">
    <property type="entry name" value="ClpA/B"/>
</dbReference>
<dbReference type="Gene3D" id="3.40.50.300">
    <property type="entry name" value="P-loop containing nucleotide triphosphate hydrolases"/>
    <property type="match status" value="2"/>
</dbReference>
<evidence type="ECO:0000259" key="5">
    <source>
        <dbReference type="SMART" id="SM00382"/>
    </source>
</evidence>
<accession>A0A5B8Y0Z9</accession>
<dbReference type="SMART" id="SM01086">
    <property type="entry name" value="ClpB_D2-small"/>
    <property type="match status" value="1"/>
</dbReference>
<gene>
    <name evidence="7" type="ORF">FIV42_04650</name>
</gene>
<dbReference type="PANTHER" id="PTHR11638:SF18">
    <property type="entry name" value="HEAT SHOCK PROTEIN 104"/>
    <property type="match status" value="1"/>
</dbReference>
<evidence type="ECO:0000256" key="1">
    <source>
        <dbReference type="ARBA" id="ARBA00022741"/>
    </source>
</evidence>
<dbReference type="SUPFAM" id="SSF52540">
    <property type="entry name" value="P-loop containing nucleoside triphosphate hydrolases"/>
    <property type="match status" value="2"/>
</dbReference>
<reference evidence="7 8" key="1">
    <citation type="submission" date="2019-06" db="EMBL/GenBank/DDBJ databases">
        <title>Persicimonas caeni gen. nov., sp. nov., a predatory bacterium isolated from solar saltern.</title>
        <authorList>
            <person name="Wang S."/>
        </authorList>
    </citation>
    <scope>NUCLEOTIDE SEQUENCE [LARGE SCALE GENOMIC DNA]</scope>
    <source>
        <strain evidence="7 8">YN101</strain>
    </source>
</reference>
<dbReference type="InterPro" id="IPR003593">
    <property type="entry name" value="AAA+_ATPase"/>
</dbReference>
<dbReference type="Pfam" id="PF07724">
    <property type="entry name" value="AAA_2"/>
    <property type="match status" value="1"/>
</dbReference>
<organism evidence="7 8">
    <name type="scientific">Persicimonas caeni</name>
    <dbReference type="NCBI Taxonomy" id="2292766"/>
    <lineage>
        <taxon>Bacteria</taxon>
        <taxon>Deltaproteobacteria</taxon>
        <taxon>Bradymonadales</taxon>
        <taxon>Bradymonadaceae</taxon>
        <taxon>Persicimonas</taxon>
    </lineage>
</organism>
<dbReference type="Proteomes" id="UP000315995">
    <property type="component" value="Chromosome"/>
</dbReference>
<keyword evidence="8" id="KW-1185">Reference proteome</keyword>
<keyword evidence="4" id="KW-0175">Coiled coil</keyword>
<dbReference type="GO" id="GO:0006508">
    <property type="term" value="P:proteolysis"/>
    <property type="evidence" value="ECO:0007669"/>
    <property type="project" value="UniProtKB-KW"/>
</dbReference>
<sequence length="1109" mass="125123">MRVNLPIGVRRYGDDLVIAQVLDELPLSAAAPSLDEARDKLRTAVRRALERAHPRAIARLGRLPHPTVERAELDVFTRRVAKQWQSDADSSDRLAYTTHVLTRRFGKMLQASVPVLSRSIWTRAEQASEPGVKQGAQPDAQQDAHASLERLADLLHLHENHLSLHRAVPDEFFVDTLEVDFEPLDLTRMPADSLWLDAFSEVRGDDEGDDETPTLYDVARDWTVDDAEERAELGILPAFARDDVVDQLEELVFSSRPAAVVLVGPSRVGKTSIVKHLAYASATDPDAVDGRHLWFADAPRLTSTDPMSGGWQEQCADLVAELEQSGDALYVGRLVQALDAGKYVGSDYNLAQFLKPHLSDRRLRIIAEATVEEWNRIEQRDIGFARAFNVVRVSDPPEPEARQIVASAAKRMSEADNITLGDDAIDRAWRLEKRFATEGSPVGRAIDFIARTLRRAAQAFRAEVTELDLVERFCDETGLPPVMLLDDRTLDLEAVKSRLASRVMGQDEAVDRVAHVVGITKAGLAPADKPLGSFFFVGPTGVGKTELARALAEFLFGDEDRLIRLDMSEYSHPDAYSRLIGEGKEEGDLTSPVRRQPFSVILLDEVEKAHRSVYDLLLQVLGEARLTDADGRTTRFQNAIVIMTSNLGVDTLRPAIGFGGEQGDAAWERHFRKEAERYFRPEFLARIDQFIPFRSLSREVIEAIARRELEKMCGRDGLTARDIEVEFSDTVVGWVATRGWDEQYGARPIKRVVEQRVAWPLARRLAESADDMDPDCPYLVTIDADAPDDTASLGFDLAAIGGEDARQTRRTLLAQVEQIAGLRRRLERCMYGEIFAELEWRVHDFDTSSQTQGFWELSDAPEAAREAEQARELTASVSDLSRELEAIEDLVREAYHTRSFELTGDIDERVEEIGPRLSEVFRELLRSAYDVPDHVILFMPATDPQDPWRKQLVSWYRQLAHQKGWTLSMRRAVPRRERPREDDIDPNERREALWEHARKPSGTVLALEFEGPAVRPILQGEDGLHRKISEDGNAKTDVFVLGEILDWPKPSDLEGERPTRPDARTWNFRTGEVSMRGYVGLEIDEDNPWEVLWPKMEDVAWELAGADWW</sequence>
<evidence type="ECO:0000256" key="2">
    <source>
        <dbReference type="ARBA" id="ARBA00022840"/>
    </source>
</evidence>
<proteinExistence type="predicted"/>
<keyword evidence="7" id="KW-0645">Protease</keyword>
<dbReference type="SMART" id="SM00382">
    <property type="entry name" value="AAA"/>
    <property type="match status" value="2"/>
</dbReference>
<evidence type="ECO:0000259" key="6">
    <source>
        <dbReference type="SMART" id="SM01086"/>
    </source>
</evidence>
<feature type="domain" description="Clp ATPase C-terminal" evidence="6">
    <location>
        <begin position="696"/>
        <end position="795"/>
    </location>
</feature>
<evidence type="ECO:0000256" key="4">
    <source>
        <dbReference type="SAM" id="Coils"/>
    </source>
</evidence>
<accession>A0A4Y6PP55</accession>
<dbReference type="GO" id="GO:0016887">
    <property type="term" value="F:ATP hydrolysis activity"/>
    <property type="evidence" value="ECO:0007669"/>
    <property type="project" value="InterPro"/>
</dbReference>
<dbReference type="GO" id="GO:0005524">
    <property type="term" value="F:ATP binding"/>
    <property type="evidence" value="ECO:0007669"/>
    <property type="project" value="UniProtKB-KW"/>
</dbReference>
<keyword evidence="7" id="KW-0378">Hydrolase</keyword>
<feature type="domain" description="AAA+ ATPase" evidence="5">
    <location>
        <begin position="256"/>
        <end position="441"/>
    </location>
</feature>
<dbReference type="InterPro" id="IPR050130">
    <property type="entry name" value="ClpA_ClpB"/>
</dbReference>
<dbReference type="InterPro" id="IPR027417">
    <property type="entry name" value="P-loop_NTPase"/>
</dbReference>
<dbReference type="InterPro" id="IPR019489">
    <property type="entry name" value="Clp_ATPase_C"/>
</dbReference>
<evidence type="ECO:0000313" key="7">
    <source>
        <dbReference type="EMBL" id="QDG50050.1"/>
    </source>
</evidence>
<dbReference type="AlphaFoldDB" id="A0A4Y6PP55"/>
<dbReference type="OrthoDB" id="8857354at2"/>
<dbReference type="InterPro" id="IPR003959">
    <property type="entry name" value="ATPase_AAA_core"/>
</dbReference>
<name>A0A4Y6PP55_PERCE</name>
<keyword evidence="3" id="KW-0143">Chaperone</keyword>
<dbReference type="GO" id="GO:0034605">
    <property type="term" value="P:cellular response to heat"/>
    <property type="evidence" value="ECO:0007669"/>
    <property type="project" value="TreeGrafter"/>
</dbReference>
<keyword evidence="1" id="KW-0547">Nucleotide-binding</keyword>
<dbReference type="RefSeq" id="WP_141196546.1">
    <property type="nucleotide sequence ID" value="NZ_CP041186.1"/>
</dbReference>
<protein>
    <submittedName>
        <fullName evidence="7">ATP-dependent Clp protease ATP-binding subunit</fullName>
    </submittedName>
</protein>
<dbReference type="CDD" id="cd19499">
    <property type="entry name" value="RecA-like_ClpB_Hsp104-like"/>
    <property type="match status" value="1"/>
</dbReference>
<dbReference type="PRINTS" id="PR00300">
    <property type="entry name" value="CLPPROTEASEA"/>
</dbReference>
<dbReference type="Gene3D" id="1.10.8.60">
    <property type="match status" value="1"/>
</dbReference>
<feature type="domain" description="AAA+ ATPase" evidence="5">
    <location>
        <begin position="530"/>
        <end position="664"/>
    </location>
</feature>
<evidence type="ECO:0000313" key="8">
    <source>
        <dbReference type="Proteomes" id="UP000315995"/>
    </source>
</evidence>
<keyword evidence="2 7" id="KW-0067">ATP-binding</keyword>
<feature type="coiled-coil region" evidence="4">
    <location>
        <begin position="863"/>
        <end position="890"/>
    </location>
</feature>